<evidence type="ECO:0000313" key="4">
    <source>
        <dbReference type="EMBL" id="NKF23637.1"/>
    </source>
</evidence>
<keyword evidence="2" id="KW-0732">Signal</keyword>
<dbReference type="SUPFAM" id="SSF53955">
    <property type="entry name" value="Lysozyme-like"/>
    <property type="match status" value="1"/>
</dbReference>
<keyword evidence="5" id="KW-1185">Reference proteome</keyword>
<dbReference type="InterPro" id="IPR008258">
    <property type="entry name" value="Transglycosylase_SLT_dom_1"/>
</dbReference>
<accession>A0A969WAY4</accession>
<dbReference type="CDD" id="cd00254">
    <property type="entry name" value="LT-like"/>
    <property type="match status" value="1"/>
</dbReference>
<dbReference type="Proteomes" id="UP000653472">
    <property type="component" value="Unassembled WGS sequence"/>
</dbReference>
<feature type="domain" description="Transglycosylase SLT" evidence="3">
    <location>
        <begin position="87"/>
        <end position="175"/>
    </location>
</feature>
<evidence type="ECO:0000313" key="5">
    <source>
        <dbReference type="Proteomes" id="UP000653472"/>
    </source>
</evidence>
<organism evidence="4 5">
    <name type="scientific">Solimonas marina</name>
    <dbReference type="NCBI Taxonomy" id="2714601"/>
    <lineage>
        <taxon>Bacteria</taxon>
        <taxon>Pseudomonadati</taxon>
        <taxon>Pseudomonadota</taxon>
        <taxon>Gammaproteobacteria</taxon>
        <taxon>Nevskiales</taxon>
        <taxon>Nevskiaceae</taxon>
        <taxon>Solimonas</taxon>
    </lineage>
</organism>
<evidence type="ECO:0000259" key="3">
    <source>
        <dbReference type="Pfam" id="PF01464"/>
    </source>
</evidence>
<name>A0A969WAY4_9GAMM</name>
<dbReference type="PANTHER" id="PTHR37423:SF2">
    <property type="entry name" value="MEMBRANE-BOUND LYTIC MUREIN TRANSGLYCOSYLASE C"/>
    <property type="match status" value="1"/>
</dbReference>
<protein>
    <submittedName>
        <fullName evidence="4">Lytic transglycosylase domain-containing protein</fullName>
    </submittedName>
</protein>
<dbReference type="AlphaFoldDB" id="A0A969WAY4"/>
<evidence type="ECO:0000256" key="1">
    <source>
        <dbReference type="ARBA" id="ARBA00007734"/>
    </source>
</evidence>
<evidence type="ECO:0000256" key="2">
    <source>
        <dbReference type="SAM" id="SignalP"/>
    </source>
</evidence>
<comment type="caution">
    <text evidence="4">The sequence shown here is derived from an EMBL/GenBank/DDBJ whole genome shotgun (WGS) entry which is preliminary data.</text>
</comment>
<dbReference type="EMBL" id="JAAVXB010000009">
    <property type="protein sequence ID" value="NKF23637.1"/>
    <property type="molecule type" value="Genomic_DNA"/>
</dbReference>
<dbReference type="Gene3D" id="1.10.530.10">
    <property type="match status" value="1"/>
</dbReference>
<gene>
    <name evidence="4" type="ORF">G7Y82_15070</name>
</gene>
<reference evidence="4" key="1">
    <citation type="submission" date="2020-03" db="EMBL/GenBank/DDBJ databases">
        <title>Solimonas marina sp. nov., isolated from deep seawater of the Pacific Ocean.</title>
        <authorList>
            <person name="Liu X."/>
            <person name="Lai Q."/>
            <person name="Sun F."/>
            <person name="Gai Y."/>
            <person name="Li G."/>
            <person name="Shao Z."/>
        </authorList>
    </citation>
    <scope>NUCLEOTIDE SEQUENCE</scope>
    <source>
        <strain evidence="4">C16B3</strain>
    </source>
</reference>
<comment type="similarity">
    <text evidence="1">Belongs to the transglycosylase Slt family.</text>
</comment>
<feature type="signal peptide" evidence="2">
    <location>
        <begin position="1"/>
        <end position="27"/>
    </location>
</feature>
<dbReference type="Pfam" id="PF01464">
    <property type="entry name" value="SLT"/>
    <property type="match status" value="1"/>
</dbReference>
<sequence length="196" mass="22144">MGGGWQSPAIRAVLATGLLLCAAAAHAGPIGEPDPELRALLAKNIDAADGFEHRYDAEVWFVDMSGRLQPFMADDAQRLQLLRIVHSEARRAKLAPELVMSVIEVESRFNRYAISRSGAQGLMQIMPFWLKEIGKPDDNLFHTRTNLRMGCTILKYYLDKERGNLINALARYNGSYGKPDYPMLVVNALNRHWYRR</sequence>
<dbReference type="PANTHER" id="PTHR37423">
    <property type="entry name" value="SOLUBLE LYTIC MUREIN TRANSGLYCOSYLASE-RELATED"/>
    <property type="match status" value="1"/>
</dbReference>
<dbReference type="InterPro" id="IPR023346">
    <property type="entry name" value="Lysozyme-like_dom_sf"/>
</dbReference>
<feature type="chain" id="PRO_5036848257" evidence="2">
    <location>
        <begin position="28"/>
        <end position="196"/>
    </location>
</feature>
<proteinExistence type="inferred from homology"/>